<gene>
    <name evidence="2" type="ORF">H9841_12380</name>
</gene>
<evidence type="ECO:0000259" key="1">
    <source>
        <dbReference type="Pfam" id="PF01609"/>
    </source>
</evidence>
<protein>
    <submittedName>
        <fullName evidence="2">Transposase</fullName>
    </submittedName>
</protein>
<name>A0A9D2BYY2_9FIRM</name>
<evidence type="ECO:0000313" key="3">
    <source>
        <dbReference type="Proteomes" id="UP000823868"/>
    </source>
</evidence>
<dbReference type="GO" id="GO:0003677">
    <property type="term" value="F:DNA binding"/>
    <property type="evidence" value="ECO:0007669"/>
    <property type="project" value="InterPro"/>
</dbReference>
<organism evidence="2 3">
    <name type="scientific">Candidatus Flavonifractor merdigallinarum</name>
    <dbReference type="NCBI Taxonomy" id="2838589"/>
    <lineage>
        <taxon>Bacteria</taxon>
        <taxon>Bacillati</taxon>
        <taxon>Bacillota</taxon>
        <taxon>Clostridia</taxon>
        <taxon>Eubacteriales</taxon>
        <taxon>Oscillospiraceae</taxon>
        <taxon>Flavonifractor</taxon>
    </lineage>
</organism>
<dbReference type="EMBL" id="DXDX01000219">
    <property type="protein sequence ID" value="HIY22681.1"/>
    <property type="molecule type" value="Genomic_DNA"/>
</dbReference>
<sequence>MSINEKICVPDKIKAELNAAISEAIARYKRDFEIKESLFPRKRILTVESLIKLLLSMEGGSLKKELHEAGIDVTASAFVQRRSQLSSVVMEQVLECFNRRCRDEKTYKGYRVLAVDGTTVNMARNEKAPTFVQNESNPRGYNQFHVNPLYDVLNKTYQHCIIQPQPKQDEVGALTFMLTWHDFSERTLIVADRGYESYNLFA</sequence>
<dbReference type="InterPro" id="IPR002559">
    <property type="entry name" value="Transposase_11"/>
</dbReference>
<accession>A0A9D2BYY2</accession>
<dbReference type="GO" id="GO:0004803">
    <property type="term" value="F:transposase activity"/>
    <property type="evidence" value="ECO:0007669"/>
    <property type="project" value="InterPro"/>
</dbReference>
<feature type="domain" description="Transposase IS4-like" evidence="1">
    <location>
        <begin position="108"/>
        <end position="200"/>
    </location>
</feature>
<reference evidence="2" key="2">
    <citation type="submission" date="2021-04" db="EMBL/GenBank/DDBJ databases">
        <authorList>
            <person name="Gilroy R."/>
        </authorList>
    </citation>
    <scope>NUCLEOTIDE SEQUENCE</scope>
    <source>
        <strain evidence="2">ChiBcec16_6824</strain>
    </source>
</reference>
<feature type="non-terminal residue" evidence="2">
    <location>
        <position position="202"/>
    </location>
</feature>
<dbReference type="Pfam" id="PF01609">
    <property type="entry name" value="DDE_Tnp_1"/>
    <property type="match status" value="1"/>
</dbReference>
<dbReference type="Proteomes" id="UP000823868">
    <property type="component" value="Unassembled WGS sequence"/>
</dbReference>
<dbReference type="AlphaFoldDB" id="A0A9D2BYY2"/>
<evidence type="ECO:0000313" key="2">
    <source>
        <dbReference type="EMBL" id="HIY22681.1"/>
    </source>
</evidence>
<proteinExistence type="predicted"/>
<reference evidence="2" key="1">
    <citation type="journal article" date="2021" name="PeerJ">
        <title>Extensive microbial diversity within the chicken gut microbiome revealed by metagenomics and culture.</title>
        <authorList>
            <person name="Gilroy R."/>
            <person name="Ravi A."/>
            <person name="Getino M."/>
            <person name="Pursley I."/>
            <person name="Horton D.L."/>
            <person name="Alikhan N.F."/>
            <person name="Baker D."/>
            <person name="Gharbi K."/>
            <person name="Hall N."/>
            <person name="Watson M."/>
            <person name="Adriaenssens E.M."/>
            <person name="Foster-Nyarko E."/>
            <person name="Jarju S."/>
            <person name="Secka A."/>
            <person name="Antonio M."/>
            <person name="Oren A."/>
            <person name="Chaudhuri R.R."/>
            <person name="La Ragione R."/>
            <person name="Hildebrand F."/>
            <person name="Pallen M.J."/>
        </authorList>
    </citation>
    <scope>NUCLEOTIDE SEQUENCE</scope>
    <source>
        <strain evidence="2">ChiBcec16_6824</strain>
    </source>
</reference>
<comment type="caution">
    <text evidence="2">The sequence shown here is derived from an EMBL/GenBank/DDBJ whole genome shotgun (WGS) entry which is preliminary data.</text>
</comment>
<dbReference type="GO" id="GO:0006313">
    <property type="term" value="P:DNA transposition"/>
    <property type="evidence" value="ECO:0007669"/>
    <property type="project" value="InterPro"/>
</dbReference>